<accession>A0ABS7CK33</accession>
<dbReference type="InterPro" id="IPR016167">
    <property type="entry name" value="FAD-bd_PCMH_sub1"/>
</dbReference>
<feature type="non-terminal residue" evidence="2">
    <location>
        <position position="72"/>
    </location>
</feature>
<dbReference type="InterPro" id="IPR036318">
    <property type="entry name" value="FAD-bd_PCMH-like_sf"/>
</dbReference>
<dbReference type="InterPro" id="IPR051914">
    <property type="entry name" value="FAD-linked_OxidoTrans_Type4"/>
</dbReference>
<keyword evidence="1" id="KW-0560">Oxidoreductase</keyword>
<dbReference type="PANTHER" id="PTHR42934:SF1">
    <property type="entry name" value="GLYCOLATE OXIDASE SUBUNIT GLCD"/>
    <property type="match status" value="1"/>
</dbReference>
<organism evidence="2 3">
    <name type="scientific">Paenibacillus sepulcri</name>
    <dbReference type="NCBI Taxonomy" id="359917"/>
    <lineage>
        <taxon>Bacteria</taxon>
        <taxon>Bacillati</taxon>
        <taxon>Bacillota</taxon>
        <taxon>Bacilli</taxon>
        <taxon>Bacillales</taxon>
        <taxon>Paenibacillaceae</taxon>
        <taxon>Paenibacillus</taxon>
    </lineage>
</organism>
<dbReference type="Proteomes" id="UP001519887">
    <property type="component" value="Unassembled WGS sequence"/>
</dbReference>
<evidence type="ECO:0000313" key="3">
    <source>
        <dbReference type="Proteomes" id="UP001519887"/>
    </source>
</evidence>
<name>A0ABS7CK33_9BACL</name>
<reference evidence="2 3" key="1">
    <citation type="submission" date="2021-07" db="EMBL/GenBank/DDBJ databases">
        <title>Paenibacillus radiodurans sp. nov., isolated from the southeastern edge of Tengger Desert.</title>
        <authorList>
            <person name="Zhang G."/>
        </authorList>
    </citation>
    <scope>NUCLEOTIDE SEQUENCE [LARGE SCALE GENOMIC DNA]</scope>
    <source>
        <strain evidence="2 3">CCM 7311</strain>
    </source>
</reference>
<dbReference type="SUPFAM" id="SSF56176">
    <property type="entry name" value="FAD-binding/transporter-associated domain-like"/>
    <property type="match status" value="1"/>
</dbReference>
<keyword evidence="3" id="KW-1185">Reference proteome</keyword>
<dbReference type="PANTHER" id="PTHR42934">
    <property type="entry name" value="GLYCOLATE OXIDASE SUBUNIT GLCD"/>
    <property type="match status" value="1"/>
</dbReference>
<dbReference type="Gene3D" id="3.30.43.10">
    <property type="entry name" value="Uridine Diphospho-n-acetylenolpyruvylglucosamine Reductase, domain 2"/>
    <property type="match status" value="1"/>
</dbReference>
<proteinExistence type="predicted"/>
<gene>
    <name evidence="2" type="ORF">K0U00_44595</name>
</gene>
<dbReference type="EMBL" id="JAHZIK010002734">
    <property type="protein sequence ID" value="MBW7461157.1"/>
    <property type="molecule type" value="Genomic_DNA"/>
</dbReference>
<evidence type="ECO:0000313" key="2">
    <source>
        <dbReference type="EMBL" id="MBW7461157.1"/>
    </source>
</evidence>
<evidence type="ECO:0000256" key="1">
    <source>
        <dbReference type="ARBA" id="ARBA00023002"/>
    </source>
</evidence>
<sequence>MLAEAVKKELQAIMGDQWVRDDKEALVTHSYDGTPMLQSLPDGVIYPASTEHVSETLKVLSRHRIPVISRGS</sequence>
<protein>
    <submittedName>
        <fullName evidence="2">Glycolate oxidase subunit GlcD</fullName>
    </submittedName>
</protein>
<comment type="caution">
    <text evidence="2">The sequence shown here is derived from an EMBL/GenBank/DDBJ whole genome shotgun (WGS) entry which is preliminary data.</text>
</comment>